<evidence type="ECO:0000313" key="3">
    <source>
        <dbReference type="Proteomes" id="UP000076532"/>
    </source>
</evidence>
<feature type="region of interest" description="Disordered" evidence="1">
    <location>
        <begin position="47"/>
        <end position="77"/>
    </location>
</feature>
<feature type="compositionally biased region" description="Basic and acidic residues" evidence="1">
    <location>
        <begin position="639"/>
        <end position="652"/>
    </location>
</feature>
<evidence type="ECO:0000256" key="1">
    <source>
        <dbReference type="SAM" id="MobiDB-lite"/>
    </source>
</evidence>
<feature type="compositionally biased region" description="Polar residues" evidence="1">
    <location>
        <begin position="867"/>
        <end position="882"/>
    </location>
</feature>
<feature type="region of interest" description="Disordered" evidence="1">
    <location>
        <begin position="840"/>
        <end position="896"/>
    </location>
</feature>
<feature type="compositionally biased region" description="Polar residues" evidence="1">
    <location>
        <begin position="324"/>
        <end position="335"/>
    </location>
</feature>
<reference evidence="2 3" key="1">
    <citation type="journal article" date="2016" name="Mol. Biol. Evol.">
        <title>Comparative Genomics of Early-Diverging Mushroom-Forming Fungi Provides Insights into the Origins of Lignocellulose Decay Capabilities.</title>
        <authorList>
            <person name="Nagy L.G."/>
            <person name="Riley R."/>
            <person name="Tritt A."/>
            <person name="Adam C."/>
            <person name="Daum C."/>
            <person name="Floudas D."/>
            <person name="Sun H."/>
            <person name="Yadav J.S."/>
            <person name="Pangilinan J."/>
            <person name="Larsson K.H."/>
            <person name="Matsuura K."/>
            <person name="Barry K."/>
            <person name="Labutti K."/>
            <person name="Kuo R."/>
            <person name="Ohm R.A."/>
            <person name="Bhattacharya S.S."/>
            <person name="Shirouzu T."/>
            <person name="Yoshinaga Y."/>
            <person name="Martin F.M."/>
            <person name="Grigoriev I.V."/>
            <person name="Hibbett D.S."/>
        </authorList>
    </citation>
    <scope>NUCLEOTIDE SEQUENCE [LARGE SCALE GENOMIC DNA]</scope>
    <source>
        <strain evidence="2 3">CBS 109695</strain>
    </source>
</reference>
<dbReference type="AlphaFoldDB" id="A0A167UDZ2"/>
<feature type="compositionally biased region" description="Basic and acidic residues" evidence="1">
    <location>
        <begin position="737"/>
        <end position="748"/>
    </location>
</feature>
<gene>
    <name evidence="2" type="ORF">FIBSPDRAFT_941308</name>
</gene>
<dbReference type="EMBL" id="KV417994">
    <property type="protein sequence ID" value="KZP03851.1"/>
    <property type="molecule type" value="Genomic_DNA"/>
</dbReference>
<sequence length="896" mass="97850">MLSAWIKHCTPECRNIVRSVLTAHVKEDSGLPTHEIYDLALKDFPDAKCGPQPTPRDSPRIRDFKGTPTREPPRADHPIRSMKYLKRIVLEEMESNGEVEKFLIRGGSVEGKAFYDSDAWVWRLSPPGSQSSASCKHKAKAKSAYGSIVKGHNREYTKYTGIRPRTSDERTGLKSQAGELDAEFLPWQEEKESIVQGARPWSGRGSRISHNESASSRGIQRRDFHLATTSKPLIHQPLLLSPLSHFALRSQQFRLHKAGLHIPAIAGGSQQRRNPPAKTAMQGVQKQSPTAPAYYGRESRVQDAPPPSPKPPSQFKGEGGFGLKSSSGQTGSQPLTRPIRAPPPSDEPECFGLRRPGVRARDNQAKVAIPSLQAAQDPRPSSSASSETEEVGFGLKGYKRPPAFETYHPSMSFSEGHDSKLDDYGYGQPEEPSPPPTTTTARHGWNSDPTRRVRHRDNLPPHMDPALKDSAPLNEDAGGQDEPPPLPSVQRTYPAQENGQWSDGAKPLRARSQADSLNPSERYEGQPARASDPKPFGLKDNSQKTTEWHERHRRELADAQPFGLKPASPRAVAPHLSREQDQSRDERAVRPRSSGGAFGLNTATARDFPLDKDRSPKAFADAQPFGLKPPSPRAGAPHLSHEQDQSHGEQRTARPTRSASGALGPKTTTTAPDFPVDRTAAERVLDSNIATGSWASVLNESLDDAGREIHGAVPSTLPEADSPSRERSTRVGGSKVEPPRSRWDEELAKPAPTAPTPAPVEDARWYREPGGAWKHGHVAEELNPNIPAAGAWLSDRIANVPFSERLRQSRDAITSQISLQQGLPSKPPRFAIGKLDAYKKDPAPSGIELEGGSAGPQYGPLVHTPENPVNTLPGSQNGNSNLRRVGSRLRASSAEN</sequence>
<feature type="region of interest" description="Disordered" evidence="1">
    <location>
        <begin position="197"/>
        <end position="219"/>
    </location>
</feature>
<evidence type="ECO:0000313" key="2">
    <source>
        <dbReference type="EMBL" id="KZP03851.1"/>
    </source>
</evidence>
<dbReference type="Proteomes" id="UP000076532">
    <property type="component" value="Unassembled WGS sequence"/>
</dbReference>
<organism evidence="2 3">
    <name type="scientific">Athelia psychrophila</name>
    <dbReference type="NCBI Taxonomy" id="1759441"/>
    <lineage>
        <taxon>Eukaryota</taxon>
        <taxon>Fungi</taxon>
        <taxon>Dikarya</taxon>
        <taxon>Basidiomycota</taxon>
        <taxon>Agaricomycotina</taxon>
        <taxon>Agaricomycetes</taxon>
        <taxon>Agaricomycetidae</taxon>
        <taxon>Atheliales</taxon>
        <taxon>Atheliaceae</taxon>
        <taxon>Athelia</taxon>
    </lineage>
</organism>
<accession>A0A167UDZ2</accession>
<name>A0A167UDZ2_9AGAM</name>
<feature type="compositionally biased region" description="Basic and acidic residues" evidence="1">
    <location>
        <begin position="546"/>
        <end position="557"/>
    </location>
</feature>
<keyword evidence="3" id="KW-1185">Reference proteome</keyword>
<feature type="region of interest" description="Disordered" evidence="1">
    <location>
        <begin position="712"/>
        <end position="762"/>
    </location>
</feature>
<feature type="compositionally biased region" description="Basic and acidic residues" evidence="1">
    <location>
        <begin position="576"/>
        <end position="589"/>
    </location>
</feature>
<feature type="region of interest" description="Disordered" evidence="1">
    <location>
        <begin position="266"/>
        <end position="679"/>
    </location>
</feature>
<protein>
    <submittedName>
        <fullName evidence="2">Uncharacterized protein</fullName>
    </submittedName>
</protein>
<dbReference type="OrthoDB" id="2587968at2759"/>
<feature type="compositionally biased region" description="Polar residues" evidence="1">
    <location>
        <begin position="489"/>
        <end position="501"/>
    </location>
</feature>
<proteinExistence type="predicted"/>